<evidence type="ECO:0000313" key="5">
    <source>
        <dbReference type="Proteomes" id="UP000479000"/>
    </source>
</evidence>
<accession>A0A6H5FYW2</accession>
<evidence type="ECO:0000256" key="1">
    <source>
        <dbReference type="SAM" id="Coils"/>
    </source>
</evidence>
<name>A0A6H5FYW2_9HEMI</name>
<feature type="compositionally biased region" description="Low complexity" evidence="2">
    <location>
        <begin position="164"/>
        <end position="179"/>
    </location>
</feature>
<feature type="domain" description="CTLH" evidence="3">
    <location>
        <begin position="362"/>
        <end position="418"/>
    </location>
</feature>
<evidence type="ECO:0000259" key="3">
    <source>
        <dbReference type="PROSITE" id="PS50897"/>
    </source>
</evidence>
<dbReference type="SMART" id="SM00757">
    <property type="entry name" value="CRA"/>
    <property type="match status" value="1"/>
</dbReference>
<sequence length="528" mass="58438">MLGNTLNPSSTMAQKMCDTLSQEISAHSAFSIEQPSPNQLVGPTVRRNAFECSSPPGRVSNASNSAASSNALFGSNSSNNWSDSNNVMPRSLEQLLERQWEQGSQFLMEQAQHFDIASLLTCLHQLRAENNTLEDQVKDLMARRDHLLAVNARLAIPLVPPATTVSGTPTTSTATSTTTMNGPGVDRHSSSIVHQSTSIVENGLPPTTGSSPQELANFRSLAIRKWNMASCSRAHGCLKTIQVTHKLNQCAYAEPGAGYNSRPAISAVDRGIPEKRLVRPGTESSTNANVNYQEMNTATYLLFQGSRVRCCVCAVNEQWIVLCYLAMIRVCLVAVMTEGFKEAAEKFQEESGVEPPLTLSLMDNRIRVREAIQAGRTQEAIRLVNELYPELLDNDRYLYFRLQQLHLIELIREGKDEEALDFAQTQLSEAGESEPTILIQLEKALALLAFEEPSQSPFSHLLNMKQRHKVASEVNTAILKTEFHSSTEPKMYALVKLIMWAQDELTKKKVKFPKMVDIGTAEIDSPTK</sequence>
<reference evidence="4 5" key="1">
    <citation type="submission" date="2020-02" db="EMBL/GenBank/DDBJ databases">
        <authorList>
            <person name="Ferguson B K."/>
        </authorList>
    </citation>
    <scope>NUCLEOTIDE SEQUENCE [LARGE SCALE GENOMIC DNA]</scope>
</reference>
<dbReference type="Pfam" id="PF10607">
    <property type="entry name" value="CTLH"/>
    <property type="match status" value="1"/>
</dbReference>
<feature type="coiled-coil region" evidence="1">
    <location>
        <begin position="116"/>
        <end position="150"/>
    </location>
</feature>
<proteinExistence type="predicted"/>
<dbReference type="PROSITE" id="PS50896">
    <property type="entry name" value="LISH"/>
    <property type="match status" value="1"/>
</dbReference>
<dbReference type="AlphaFoldDB" id="A0A6H5FYW2"/>
<dbReference type="InterPro" id="IPR006595">
    <property type="entry name" value="CTLH_C"/>
</dbReference>
<dbReference type="SMART" id="SM00668">
    <property type="entry name" value="CTLH"/>
    <property type="match status" value="1"/>
</dbReference>
<keyword evidence="5" id="KW-1185">Reference proteome</keyword>
<protein>
    <recommendedName>
        <fullName evidence="3">CTLH domain-containing protein</fullName>
    </recommendedName>
</protein>
<dbReference type="OrthoDB" id="2415936at2759"/>
<dbReference type="InterPro" id="IPR013144">
    <property type="entry name" value="CRA_dom"/>
</dbReference>
<dbReference type="PROSITE" id="PS50897">
    <property type="entry name" value="CTLH"/>
    <property type="match status" value="1"/>
</dbReference>
<organism evidence="4 5">
    <name type="scientific">Nesidiocoris tenuis</name>
    <dbReference type="NCBI Taxonomy" id="355587"/>
    <lineage>
        <taxon>Eukaryota</taxon>
        <taxon>Metazoa</taxon>
        <taxon>Ecdysozoa</taxon>
        <taxon>Arthropoda</taxon>
        <taxon>Hexapoda</taxon>
        <taxon>Insecta</taxon>
        <taxon>Pterygota</taxon>
        <taxon>Neoptera</taxon>
        <taxon>Paraneoptera</taxon>
        <taxon>Hemiptera</taxon>
        <taxon>Heteroptera</taxon>
        <taxon>Panheteroptera</taxon>
        <taxon>Cimicomorpha</taxon>
        <taxon>Miridae</taxon>
        <taxon>Dicyphina</taxon>
        <taxon>Nesidiocoris</taxon>
    </lineage>
</organism>
<evidence type="ECO:0000256" key="2">
    <source>
        <dbReference type="SAM" id="MobiDB-lite"/>
    </source>
</evidence>
<dbReference type="CDD" id="cd20901">
    <property type="entry name" value="CC_AF10"/>
    <property type="match status" value="1"/>
</dbReference>
<dbReference type="EMBL" id="CADCXU010003284">
    <property type="protein sequence ID" value="CAA9995280.1"/>
    <property type="molecule type" value="Genomic_DNA"/>
</dbReference>
<dbReference type="PANTHER" id="PTHR12864">
    <property type="entry name" value="RAN BINDING PROTEIN 9-RELATED"/>
    <property type="match status" value="1"/>
</dbReference>
<dbReference type="InterPro" id="IPR024964">
    <property type="entry name" value="CTLH/CRA"/>
</dbReference>
<keyword evidence="1" id="KW-0175">Coiled coil</keyword>
<gene>
    <name evidence="4" type="ORF">NTEN_LOCUS2071</name>
</gene>
<dbReference type="InterPro" id="IPR006594">
    <property type="entry name" value="LisH"/>
</dbReference>
<dbReference type="InterPro" id="IPR049773">
    <property type="entry name" value="AF10-like_CC"/>
</dbReference>
<evidence type="ECO:0000313" key="4">
    <source>
        <dbReference type="EMBL" id="CAA9995280.1"/>
    </source>
</evidence>
<feature type="region of interest" description="Disordered" evidence="2">
    <location>
        <begin position="164"/>
        <end position="189"/>
    </location>
</feature>
<dbReference type="Proteomes" id="UP000479000">
    <property type="component" value="Unassembled WGS sequence"/>
</dbReference>
<dbReference type="InterPro" id="IPR050618">
    <property type="entry name" value="Ubq-SigPath_Reg"/>
</dbReference>